<feature type="region of interest" description="Disordered" evidence="4">
    <location>
        <begin position="1"/>
        <end position="27"/>
    </location>
</feature>
<dbReference type="Pfam" id="PF01509">
    <property type="entry name" value="TruB_N"/>
    <property type="match status" value="1"/>
</dbReference>
<dbReference type="Proteomes" id="UP001233999">
    <property type="component" value="Unassembled WGS sequence"/>
</dbReference>
<dbReference type="Pfam" id="PF16198">
    <property type="entry name" value="TruB_C_2"/>
    <property type="match status" value="1"/>
</dbReference>
<dbReference type="InterPro" id="IPR032819">
    <property type="entry name" value="TruB_C"/>
</dbReference>
<dbReference type="PANTHER" id="PTHR23127:SF0">
    <property type="entry name" value="H_ACA RIBONUCLEOPROTEIN COMPLEX SUBUNIT DKC1"/>
    <property type="match status" value="1"/>
</dbReference>
<dbReference type="GO" id="GO:0003723">
    <property type="term" value="F:RNA binding"/>
    <property type="evidence" value="ECO:0007669"/>
    <property type="project" value="InterPro"/>
</dbReference>
<dbReference type="AlphaFoldDB" id="A0AAD8E8J5"/>
<proteinExistence type="inferred from homology"/>
<dbReference type="PANTHER" id="PTHR23127">
    <property type="entry name" value="CENTROMERE/MICROTUBULE BINDING PROTEIN CBF5"/>
    <property type="match status" value="1"/>
</dbReference>
<keyword evidence="3" id="KW-0413">Isomerase</keyword>
<gene>
    <name evidence="6" type="ORF">L9F63_024205</name>
</gene>
<dbReference type="InterPro" id="IPR002501">
    <property type="entry name" value="PsdUridine_synth_N"/>
</dbReference>
<dbReference type="NCBIfam" id="NF003280">
    <property type="entry name" value="PRK04270.1"/>
    <property type="match status" value="1"/>
</dbReference>
<feature type="compositionally biased region" description="Polar residues" evidence="4">
    <location>
        <begin position="1"/>
        <end position="11"/>
    </location>
</feature>
<accession>A0AAD8E8J5</accession>
<reference evidence="6" key="1">
    <citation type="journal article" date="2023" name="IScience">
        <title>Live-bearing cockroach genome reveals convergent evolutionary mechanisms linked to viviparity in insects and beyond.</title>
        <authorList>
            <person name="Fouks B."/>
            <person name="Harrison M.C."/>
            <person name="Mikhailova A.A."/>
            <person name="Marchal E."/>
            <person name="English S."/>
            <person name="Carruthers M."/>
            <person name="Jennings E.C."/>
            <person name="Chiamaka E.L."/>
            <person name="Frigard R.A."/>
            <person name="Pippel M."/>
            <person name="Attardo G.M."/>
            <person name="Benoit J.B."/>
            <person name="Bornberg-Bauer E."/>
            <person name="Tobe S.S."/>
        </authorList>
    </citation>
    <scope>NUCLEOTIDE SEQUENCE</scope>
    <source>
        <strain evidence="6">Stay&amp;Tobe</strain>
    </source>
</reference>
<reference evidence="6" key="2">
    <citation type="submission" date="2023-05" db="EMBL/GenBank/DDBJ databases">
        <authorList>
            <person name="Fouks B."/>
        </authorList>
    </citation>
    <scope>NUCLEOTIDE SEQUENCE</scope>
    <source>
        <strain evidence="6">Stay&amp;Tobe</strain>
        <tissue evidence="6">Testes</tissue>
    </source>
</reference>
<dbReference type="GO" id="GO:0009982">
    <property type="term" value="F:pseudouridine synthase activity"/>
    <property type="evidence" value="ECO:0007669"/>
    <property type="project" value="InterPro"/>
</dbReference>
<dbReference type="SMART" id="SM01136">
    <property type="entry name" value="DKCLD"/>
    <property type="match status" value="1"/>
</dbReference>
<keyword evidence="7" id="KW-1185">Reference proteome</keyword>
<dbReference type="InterPro" id="IPR012960">
    <property type="entry name" value="Dyskerin-like"/>
</dbReference>
<sequence length="312" mass="35552">MDVSMVETTSGADKKKKKKHPKSLGEAHISNDYHLDTVQVKDPNEAENWPLLLKNFRSLCCRTNHYTPLPFGSSPLKRDIHEYVRSGYLNLDKPANPSSHEVVAWVKRILKVEKTGHSGTLDPKVTGCLIVCIARATRLVKSQQNAGKEYVCVFKLHSAVDNVKKVELGLEKLKGALFQRPPLISAVKRQLRVRTVYENKLLEYDEERNMGIFWVKCEAGTYVRTMCVHLGLLLGVGGQMLELRRNRSGIQSEEKGLVTLHDVLDAQWMYENNKDESYLRRVIQPLEGLLINHKRIIMKDSANFSRVNFITS</sequence>
<evidence type="ECO:0000259" key="5">
    <source>
        <dbReference type="SMART" id="SM01136"/>
    </source>
</evidence>
<dbReference type="GO" id="GO:0031118">
    <property type="term" value="P:rRNA pseudouridine synthesis"/>
    <property type="evidence" value="ECO:0007669"/>
    <property type="project" value="TreeGrafter"/>
</dbReference>
<comment type="similarity">
    <text evidence="2">Belongs to the pseudouridine synthase TruB family.</text>
</comment>
<comment type="caution">
    <text evidence="6">The sequence shown here is derived from an EMBL/GenBank/DDBJ whole genome shotgun (WGS) entry which is preliminary data.</text>
</comment>
<dbReference type="Gene3D" id="3.30.2350.10">
    <property type="entry name" value="Pseudouridine synthase"/>
    <property type="match status" value="1"/>
</dbReference>
<evidence type="ECO:0000313" key="6">
    <source>
        <dbReference type="EMBL" id="KAJ9580617.1"/>
    </source>
</evidence>
<dbReference type="InterPro" id="IPR004802">
    <property type="entry name" value="tRNA_PsdUridine_synth_B_fam"/>
</dbReference>
<dbReference type="FunFam" id="3.30.2350.10:FF:000001">
    <property type="entry name" value="H/ACA ribonucleoprotein complex subunit CBF5"/>
    <property type="match status" value="1"/>
</dbReference>
<dbReference type="CDD" id="cd02572">
    <property type="entry name" value="PseudoU_synth_hDyskerin"/>
    <property type="match status" value="1"/>
</dbReference>
<dbReference type="NCBIfam" id="TIGR00425">
    <property type="entry name" value="CBF5"/>
    <property type="match status" value="1"/>
</dbReference>
<feature type="domain" description="Dyskerin-like" evidence="5">
    <location>
        <begin position="45"/>
        <end position="103"/>
    </location>
</feature>
<dbReference type="Pfam" id="PF08068">
    <property type="entry name" value="DKCLD"/>
    <property type="match status" value="1"/>
</dbReference>
<organism evidence="6 7">
    <name type="scientific">Diploptera punctata</name>
    <name type="common">Pacific beetle cockroach</name>
    <dbReference type="NCBI Taxonomy" id="6984"/>
    <lineage>
        <taxon>Eukaryota</taxon>
        <taxon>Metazoa</taxon>
        <taxon>Ecdysozoa</taxon>
        <taxon>Arthropoda</taxon>
        <taxon>Hexapoda</taxon>
        <taxon>Insecta</taxon>
        <taxon>Pterygota</taxon>
        <taxon>Neoptera</taxon>
        <taxon>Polyneoptera</taxon>
        <taxon>Dictyoptera</taxon>
        <taxon>Blattodea</taxon>
        <taxon>Blaberoidea</taxon>
        <taxon>Blaberidae</taxon>
        <taxon>Diplopterinae</taxon>
        <taxon>Diploptera</taxon>
    </lineage>
</organism>
<dbReference type="InterPro" id="IPR020103">
    <property type="entry name" value="PsdUridine_synth_cat_dom_sf"/>
</dbReference>
<evidence type="ECO:0000256" key="2">
    <source>
        <dbReference type="ARBA" id="ARBA00008999"/>
    </source>
</evidence>
<dbReference type="GO" id="GO:1990481">
    <property type="term" value="P:mRNA pseudouridine synthesis"/>
    <property type="evidence" value="ECO:0007669"/>
    <property type="project" value="TreeGrafter"/>
</dbReference>
<evidence type="ECO:0000313" key="7">
    <source>
        <dbReference type="Proteomes" id="UP001233999"/>
    </source>
</evidence>
<dbReference type="SUPFAM" id="SSF55120">
    <property type="entry name" value="Pseudouridine synthase"/>
    <property type="match status" value="1"/>
</dbReference>
<dbReference type="EMBL" id="JASPKZ010008242">
    <property type="protein sequence ID" value="KAJ9580617.1"/>
    <property type="molecule type" value="Genomic_DNA"/>
</dbReference>
<dbReference type="GO" id="GO:0031120">
    <property type="term" value="P:snRNA pseudouridine synthesis"/>
    <property type="evidence" value="ECO:0007669"/>
    <property type="project" value="TreeGrafter"/>
</dbReference>
<feature type="non-terminal residue" evidence="6">
    <location>
        <position position="312"/>
    </location>
</feature>
<evidence type="ECO:0000256" key="1">
    <source>
        <dbReference type="ARBA" id="ARBA00000073"/>
    </source>
</evidence>
<dbReference type="GO" id="GO:0031429">
    <property type="term" value="C:box H/ACA snoRNP complex"/>
    <property type="evidence" value="ECO:0007669"/>
    <property type="project" value="TreeGrafter"/>
</dbReference>
<evidence type="ECO:0000256" key="4">
    <source>
        <dbReference type="SAM" id="MobiDB-lite"/>
    </source>
</evidence>
<protein>
    <recommendedName>
        <fullName evidence="5">Dyskerin-like domain-containing protein</fullName>
    </recommendedName>
</protein>
<comment type="catalytic activity">
    <reaction evidence="1">
        <text>a uridine in RNA = a pseudouridine in RNA</text>
        <dbReference type="Rhea" id="RHEA:48348"/>
        <dbReference type="Rhea" id="RHEA-COMP:12068"/>
        <dbReference type="Rhea" id="RHEA-COMP:12069"/>
        <dbReference type="ChEBI" id="CHEBI:65314"/>
        <dbReference type="ChEBI" id="CHEBI:65315"/>
    </reaction>
</comment>
<dbReference type="GO" id="GO:0000495">
    <property type="term" value="P:box H/ACA sno(s)RNA 3'-end processing"/>
    <property type="evidence" value="ECO:0007669"/>
    <property type="project" value="TreeGrafter"/>
</dbReference>
<evidence type="ECO:0000256" key="3">
    <source>
        <dbReference type="ARBA" id="ARBA00023235"/>
    </source>
</evidence>
<name>A0AAD8E8J5_DIPPU</name>